<dbReference type="EMBL" id="BAABJQ010000004">
    <property type="protein sequence ID" value="GAA5181550.1"/>
    <property type="molecule type" value="Genomic_DNA"/>
</dbReference>
<organism evidence="2 3">
    <name type="scientific">Rugosimonospora acidiphila</name>
    <dbReference type="NCBI Taxonomy" id="556531"/>
    <lineage>
        <taxon>Bacteria</taxon>
        <taxon>Bacillati</taxon>
        <taxon>Actinomycetota</taxon>
        <taxon>Actinomycetes</taxon>
        <taxon>Micromonosporales</taxon>
        <taxon>Micromonosporaceae</taxon>
        <taxon>Rugosimonospora</taxon>
    </lineage>
</organism>
<reference evidence="3" key="1">
    <citation type="journal article" date="2019" name="Int. J. Syst. Evol. Microbiol.">
        <title>The Global Catalogue of Microorganisms (GCM) 10K type strain sequencing project: providing services to taxonomists for standard genome sequencing and annotation.</title>
        <authorList>
            <consortium name="The Broad Institute Genomics Platform"/>
            <consortium name="The Broad Institute Genome Sequencing Center for Infectious Disease"/>
            <person name="Wu L."/>
            <person name="Ma J."/>
        </authorList>
    </citation>
    <scope>NUCLEOTIDE SEQUENCE [LARGE SCALE GENOMIC DNA]</scope>
    <source>
        <strain evidence="3">JCM 18304</strain>
    </source>
</reference>
<feature type="transmembrane region" description="Helical" evidence="1">
    <location>
        <begin position="6"/>
        <end position="25"/>
    </location>
</feature>
<proteinExistence type="predicted"/>
<comment type="caution">
    <text evidence="2">The sequence shown here is derived from an EMBL/GenBank/DDBJ whole genome shotgun (WGS) entry which is preliminary data.</text>
</comment>
<keyword evidence="1" id="KW-0812">Transmembrane</keyword>
<evidence type="ECO:0000313" key="2">
    <source>
        <dbReference type="EMBL" id="GAA5181550.1"/>
    </source>
</evidence>
<keyword evidence="3" id="KW-1185">Reference proteome</keyword>
<keyword evidence="1" id="KW-1133">Transmembrane helix</keyword>
<evidence type="ECO:0000313" key="3">
    <source>
        <dbReference type="Proteomes" id="UP001501570"/>
    </source>
</evidence>
<name>A0ABP9RMP9_9ACTN</name>
<keyword evidence="1" id="KW-0472">Membrane</keyword>
<protein>
    <submittedName>
        <fullName evidence="2">Uncharacterized protein</fullName>
    </submittedName>
</protein>
<sequence length="58" mass="6003">MPLSLALPALVGVGLLGFLAGLFVLRVKSRWCPRCGVTLRCPKCAGLRGVARRPGGAA</sequence>
<evidence type="ECO:0000256" key="1">
    <source>
        <dbReference type="SAM" id="Phobius"/>
    </source>
</evidence>
<gene>
    <name evidence="2" type="ORF">GCM10023322_16480</name>
</gene>
<dbReference type="Proteomes" id="UP001501570">
    <property type="component" value="Unassembled WGS sequence"/>
</dbReference>
<accession>A0ABP9RMP9</accession>